<dbReference type="AlphaFoldDB" id="A0A7R9Q4U6"/>
<accession>A0A7R9Q4U6</accession>
<name>A0A7R9Q4U6_9ACAR</name>
<dbReference type="SUPFAM" id="SSF54695">
    <property type="entry name" value="POZ domain"/>
    <property type="match status" value="2"/>
</dbReference>
<keyword evidence="3" id="KW-1185">Reference proteome</keyword>
<dbReference type="PROSITE" id="PS50097">
    <property type="entry name" value="BTB"/>
    <property type="match status" value="1"/>
</dbReference>
<gene>
    <name evidence="2" type="ORF">OSB1V03_LOCUS12669</name>
</gene>
<evidence type="ECO:0000313" key="3">
    <source>
        <dbReference type="Proteomes" id="UP000759131"/>
    </source>
</evidence>
<dbReference type="InterPro" id="IPR032675">
    <property type="entry name" value="LRR_dom_sf"/>
</dbReference>
<evidence type="ECO:0000313" key="2">
    <source>
        <dbReference type="EMBL" id="CAD7632264.1"/>
    </source>
</evidence>
<dbReference type="Gene3D" id="3.30.710.10">
    <property type="entry name" value="Potassium Channel Kv1.1, Chain A"/>
    <property type="match status" value="2"/>
</dbReference>
<dbReference type="SMART" id="SM00225">
    <property type="entry name" value="BTB"/>
    <property type="match status" value="2"/>
</dbReference>
<dbReference type="SUPFAM" id="SSF52047">
    <property type="entry name" value="RNI-like"/>
    <property type="match status" value="1"/>
</dbReference>
<dbReference type="OrthoDB" id="6511926at2759"/>
<protein>
    <recommendedName>
        <fullName evidence="1">BTB domain-containing protein</fullName>
    </recommendedName>
</protein>
<dbReference type="Pfam" id="PF00651">
    <property type="entry name" value="BTB"/>
    <property type="match status" value="2"/>
</dbReference>
<organism evidence="2">
    <name type="scientific">Medioppia subpectinata</name>
    <dbReference type="NCBI Taxonomy" id="1979941"/>
    <lineage>
        <taxon>Eukaryota</taxon>
        <taxon>Metazoa</taxon>
        <taxon>Ecdysozoa</taxon>
        <taxon>Arthropoda</taxon>
        <taxon>Chelicerata</taxon>
        <taxon>Arachnida</taxon>
        <taxon>Acari</taxon>
        <taxon>Acariformes</taxon>
        <taxon>Sarcoptiformes</taxon>
        <taxon>Oribatida</taxon>
        <taxon>Brachypylina</taxon>
        <taxon>Oppioidea</taxon>
        <taxon>Oppiidae</taxon>
        <taxon>Medioppia</taxon>
    </lineage>
</organism>
<dbReference type="EMBL" id="OC865299">
    <property type="protein sequence ID" value="CAD7632264.1"/>
    <property type="molecule type" value="Genomic_DNA"/>
</dbReference>
<dbReference type="InterPro" id="IPR011333">
    <property type="entry name" value="SKP1/BTB/POZ_sf"/>
</dbReference>
<dbReference type="PANTHER" id="PTHR24413">
    <property type="entry name" value="SPECKLE-TYPE POZ PROTEIN"/>
    <property type="match status" value="1"/>
</dbReference>
<feature type="domain" description="BTB" evidence="1">
    <location>
        <begin position="667"/>
        <end position="734"/>
    </location>
</feature>
<dbReference type="InterPro" id="IPR000210">
    <property type="entry name" value="BTB/POZ_dom"/>
</dbReference>
<dbReference type="Proteomes" id="UP000759131">
    <property type="component" value="Unassembled WGS sequence"/>
</dbReference>
<proteinExistence type="predicted"/>
<sequence>MSQTIPPMDVLKYDEMRLILRHLSVSELYDCLDVTTKWHQTIADILSSQKSLSIGFNDINHYTSEELSERCDNERHLAVNSSVGRLMNNKQTFLSLFETLSFKVIQKDLFRFLADYCPNVQSLDASQYSLNASDVDQLIANCPRLQCLYVTSDEISWTKFLNPKIAGLKHFSLALTTRTPIYGVHESPFETDLSETVPQIEDLIIKRALINTVNLDILCHYLLLFGSKLKKFHFKPQNRLTNEKCLELIRALTPEEPNKTIIKNLNINVFVFKELFKEINTKLSNIDTLYLHFNNESEQKGLLQNVKNLKEINLNFNSSVSEIVMEGIQCDSDIHFITLLPKLPQTITKLTLLDANFSLSVFLAAIDYLPVLREMQLISVFIESDSQNNFWQVICNYKNLVSLTLNMTNISDIGLEHLIGSDSLNTLELVKYNGPDANQTLIDTYRVIEVFGQLASLRPKLWFHLRLDIDVCEVNDQIKAQVPRNVKLVNIDYEKRELNRKWGTSFQLTVKVVDQKVSAKHIENCQTFGFNTSILIETQTLKDNVDYLSVQFRIKEVVFGSRVGRKSKKKFLKFRVGLIDKSRQIVNEKCWPEVDTETKQLFGWKKFMEKSRAFDSQTGLLDKDFLKFWIQIEANDERQSKGLDIQSVVENSYRNGFKSLLSDKCFTDFTVVVDDQEFAVHKAVLAARSPVFRAMIANDMKEKKESKVILYDTDKEVFEQLLHFIYTGSAPKIEEMAHKLSILADFYDIEDLRYVCAQTLFSQLSKDNVMEALRFGQTAMIANDMKEKKESKVILYDTDKEVFEQLLHFIYTGSAPKIEEMAHKLSIVADFYDIEDLRYVCAQTLFSQLSKDNVMEALRFGQTFAINELVLNSIDFIANNSEELKADIIHTID</sequence>
<dbReference type="Gene3D" id="3.80.10.10">
    <property type="entry name" value="Ribonuclease Inhibitor"/>
    <property type="match status" value="2"/>
</dbReference>
<dbReference type="EMBL" id="CAJPIZ010010724">
    <property type="protein sequence ID" value="CAG2112694.1"/>
    <property type="molecule type" value="Genomic_DNA"/>
</dbReference>
<reference evidence="2" key="1">
    <citation type="submission" date="2020-11" db="EMBL/GenBank/DDBJ databases">
        <authorList>
            <person name="Tran Van P."/>
        </authorList>
    </citation>
    <scope>NUCLEOTIDE SEQUENCE</scope>
</reference>
<evidence type="ECO:0000259" key="1">
    <source>
        <dbReference type="PROSITE" id="PS50097"/>
    </source>
</evidence>